<sequence length="675" mass="68584">MFPRFHAGARAAGLCLVAALLAACGSGDAGSDEAGSAAPVAASSRLVVDTASATPVAGGTLTLKASVLGADGLEIKGASFSWTSSDESVAVVASASETAADRVADKVAQDASMPAPVGTYATVRTLRAGAVDITATATFGDGSRAASVTHLVVQPEAAITYTLALSPSALTIGAGGAPQRVTAVVLRSDGADGVGDLANWNWSTDNATFVATPAADGRSAGLASPASATLAGTGALTACADTPGRERLCANVPLARPETPLPAIAFSAPSVVVKPGRTGTITATLSDAPQGHLAGLANLAWSIQQTGSAAVIAGAADGATVAVSSDATQLSSYSGSLTLTASYPDGRTHSASLPLSSPGPWHRLPDAPIDAPTVTSLAIDGTRVWRLSADGSQPARLERFAGVAEPAREPAEALPGNASRIWYADNMAGRFPTVVVQMGADTTNAFGRLDADFDSPRAHASFSTCASQRVPTGRRFVVATDGVDLITTAQCSTTWFVQRAGQTAVLSRASVPLLTDMLPMPNGSAYGLDPLYTTRYRMEADGVLTSWTHPPETPLNVGAFSHFGPLPTASTSFGGPNYGFRNGAGLVVRDDVFAPFRLVFAHTGPVTNFRVFQNFVAWLAGPAMTLFDAGALATVPLTIPGTGTVLAFEGAVDGNGKARLAAQMSDGAVWVYDQP</sequence>
<keyword evidence="1" id="KW-0732">Signal</keyword>
<accession>A0ABN7Y3Y6</accession>
<gene>
    <name evidence="2" type="ORF">LMG21510_00481</name>
</gene>
<feature type="signal peptide" evidence="1">
    <location>
        <begin position="1"/>
        <end position="29"/>
    </location>
</feature>
<dbReference type="RefSeq" id="WP_224039375.1">
    <property type="nucleotide sequence ID" value="NZ_CAJZAH010000001.1"/>
</dbReference>
<feature type="chain" id="PRO_5045983602" description="BIG2 domain-containing protein" evidence="1">
    <location>
        <begin position="30"/>
        <end position="675"/>
    </location>
</feature>
<organism evidence="2 3">
    <name type="scientific">Cupriavidus respiraculi</name>
    <dbReference type="NCBI Taxonomy" id="195930"/>
    <lineage>
        <taxon>Bacteria</taxon>
        <taxon>Pseudomonadati</taxon>
        <taxon>Pseudomonadota</taxon>
        <taxon>Betaproteobacteria</taxon>
        <taxon>Burkholderiales</taxon>
        <taxon>Burkholderiaceae</taxon>
        <taxon>Cupriavidus</taxon>
    </lineage>
</organism>
<comment type="caution">
    <text evidence="2">The sequence shown here is derived from an EMBL/GenBank/DDBJ whole genome shotgun (WGS) entry which is preliminary data.</text>
</comment>
<proteinExistence type="predicted"/>
<dbReference type="Gene3D" id="2.60.40.1080">
    <property type="match status" value="1"/>
</dbReference>
<dbReference type="Proteomes" id="UP000721236">
    <property type="component" value="Unassembled WGS sequence"/>
</dbReference>
<evidence type="ECO:0000313" key="2">
    <source>
        <dbReference type="EMBL" id="CAG9166660.1"/>
    </source>
</evidence>
<name>A0ABN7Y3Y6_9BURK</name>
<evidence type="ECO:0000313" key="3">
    <source>
        <dbReference type="Proteomes" id="UP000721236"/>
    </source>
</evidence>
<evidence type="ECO:0000256" key="1">
    <source>
        <dbReference type="SAM" id="SignalP"/>
    </source>
</evidence>
<protein>
    <recommendedName>
        <fullName evidence="4">BIG2 domain-containing protein</fullName>
    </recommendedName>
</protein>
<dbReference type="EMBL" id="CAJZAH010000001">
    <property type="protein sequence ID" value="CAG9166660.1"/>
    <property type="molecule type" value="Genomic_DNA"/>
</dbReference>
<reference evidence="2 3" key="1">
    <citation type="submission" date="2021-08" db="EMBL/GenBank/DDBJ databases">
        <authorList>
            <person name="Peeters C."/>
        </authorList>
    </citation>
    <scope>NUCLEOTIDE SEQUENCE [LARGE SCALE GENOMIC DNA]</scope>
    <source>
        <strain evidence="2 3">LMG 21510</strain>
    </source>
</reference>
<keyword evidence="3" id="KW-1185">Reference proteome</keyword>
<evidence type="ECO:0008006" key="4">
    <source>
        <dbReference type="Google" id="ProtNLM"/>
    </source>
</evidence>
<dbReference type="PROSITE" id="PS51257">
    <property type="entry name" value="PROKAR_LIPOPROTEIN"/>
    <property type="match status" value="1"/>
</dbReference>